<evidence type="ECO:0000259" key="6">
    <source>
        <dbReference type="Pfam" id="PF04349"/>
    </source>
</evidence>
<dbReference type="EMBL" id="BMZI01000006">
    <property type="protein sequence ID" value="GHB27794.1"/>
    <property type="molecule type" value="Genomic_DNA"/>
</dbReference>
<evidence type="ECO:0000256" key="1">
    <source>
        <dbReference type="ARBA" id="ARBA00004418"/>
    </source>
</evidence>
<dbReference type="Pfam" id="PF04349">
    <property type="entry name" value="MdoG"/>
    <property type="match status" value="1"/>
</dbReference>
<gene>
    <name evidence="7" type="primary">mdoG</name>
    <name evidence="7" type="ORF">GCM10009038_28110</name>
</gene>
<feature type="domain" description="Glucan biosynthesis periplasmic MdoG C-terminal" evidence="6">
    <location>
        <begin position="19"/>
        <end position="505"/>
    </location>
</feature>
<sequence>MAVLTGLLLSGIAQNVLAFGFDDVAKKAEDLSQQGYSEPEQNLPDALRNLDYGQYQQIQYKRDRDVWSGDGVPFTMSFFHEGMHYDSAIQLHSVDDQGSVHDFAYNPDDFSYGNLDLSDDVKNDADLGIAGFKINYSLNGNSLKDETMVFLGASYFRVVGANQVYGVSGRGLAVDTGLPSGEEFPRFKEFWIVKPTKSSQYLTIFALLDSPSLTGAYRFVLRPGSDTVVDVKSRLFLRRAVEKLGVAPLTSMYLYGPEQPSSTLNYRPAIHDSNGLLISDSQSGWTWRPLANPAKLMINEQETPRLRGYGLMQRDHKFSSYQDLDARYDQRPSAWIEPQNEWGAGKVELIQIPTPNETNDNIVSMWLPDTAPQPGTPLDYNYRFTVTKDESRYADPSLAWVDQTRRSRGEVQKDNLVREADGSLAFVIDFNGPALSGLDANANITAQASVGDNGELVDSHAVPNPATGGWRLFVKVKRSDNSQPLDIRAHLNQGDQPISETWYYRLPANG</sequence>
<dbReference type="SUPFAM" id="SSF74650">
    <property type="entry name" value="Galactose mutarotase-like"/>
    <property type="match status" value="1"/>
</dbReference>
<organism evidence="7 8">
    <name type="scientific">Salinicola rhizosphaerae</name>
    <dbReference type="NCBI Taxonomy" id="1443141"/>
    <lineage>
        <taxon>Bacteria</taxon>
        <taxon>Pseudomonadati</taxon>
        <taxon>Pseudomonadota</taxon>
        <taxon>Gammaproteobacteria</taxon>
        <taxon>Oceanospirillales</taxon>
        <taxon>Halomonadaceae</taxon>
        <taxon>Salinicola</taxon>
    </lineage>
</organism>
<comment type="subcellular location">
    <subcellularLocation>
        <location evidence="1">Periplasm</location>
    </subcellularLocation>
</comment>
<evidence type="ECO:0000256" key="5">
    <source>
        <dbReference type="ARBA" id="ARBA00022764"/>
    </source>
</evidence>
<dbReference type="RefSeq" id="WP_229809127.1">
    <property type="nucleotide sequence ID" value="NZ_BMZI01000006.1"/>
</dbReference>
<dbReference type="Proteomes" id="UP000646745">
    <property type="component" value="Unassembled WGS sequence"/>
</dbReference>
<dbReference type="PANTHER" id="PTHR30504">
    <property type="entry name" value="GLUCANS BIOSYNTHESIS PROTEIN"/>
    <property type="match status" value="1"/>
</dbReference>
<comment type="caution">
    <text evidence="7">The sequence shown here is derived from an EMBL/GenBank/DDBJ whole genome shotgun (WGS) entry which is preliminary data.</text>
</comment>
<dbReference type="InterPro" id="IPR014718">
    <property type="entry name" value="GH-type_carb-bd"/>
</dbReference>
<evidence type="ECO:0000256" key="2">
    <source>
        <dbReference type="ARBA" id="ARBA00005001"/>
    </source>
</evidence>
<protein>
    <recommendedName>
        <fullName evidence="4">Glucans biosynthesis protein G</fullName>
    </recommendedName>
</protein>
<dbReference type="SUPFAM" id="SSF81296">
    <property type="entry name" value="E set domains"/>
    <property type="match status" value="1"/>
</dbReference>
<dbReference type="InterPro" id="IPR014756">
    <property type="entry name" value="Ig_E-set"/>
</dbReference>
<dbReference type="InterPro" id="IPR007444">
    <property type="entry name" value="Glucan_biosyn_MdoG_C"/>
</dbReference>
<keyword evidence="8" id="KW-1185">Reference proteome</keyword>
<dbReference type="InterPro" id="IPR013783">
    <property type="entry name" value="Ig-like_fold"/>
</dbReference>
<comment type="pathway">
    <text evidence="2">Glycan metabolism; osmoregulated periplasmic glucan (OPG) biosynthesis.</text>
</comment>
<dbReference type="Gene3D" id="2.70.98.10">
    <property type="match status" value="1"/>
</dbReference>
<keyword evidence="5" id="KW-0574">Periplasm</keyword>
<dbReference type="InterPro" id="IPR011013">
    <property type="entry name" value="Gal_mutarotase_sf_dom"/>
</dbReference>
<dbReference type="InterPro" id="IPR014438">
    <property type="entry name" value="Glucan_biosyn_MdoG/MdoD"/>
</dbReference>
<evidence type="ECO:0000313" key="8">
    <source>
        <dbReference type="Proteomes" id="UP000646745"/>
    </source>
</evidence>
<proteinExistence type="inferred from homology"/>
<name>A0ABQ3E9G4_9GAMM</name>
<accession>A0ABQ3E9G4</accession>
<evidence type="ECO:0000313" key="7">
    <source>
        <dbReference type="EMBL" id="GHB27794.1"/>
    </source>
</evidence>
<dbReference type="Gene3D" id="2.60.40.10">
    <property type="entry name" value="Immunoglobulins"/>
    <property type="match status" value="1"/>
</dbReference>
<comment type="similarity">
    <text evidence="3">Belongs to the OpgD/OpgG family.</text>
</comment>
<evidence type="ECO:0000256" key="3">
    <source>
        <dbReference type="ARBA" id="ARBA00009284"/>
    </source>
</evidence>
<reference evidence="8" key="1">
    <citation type="journal article" date="2019" name="Int. J. Syst. Evol. Microbiol.">
        <title>The Global Catalogue of Microorganisms (GCM) 10K type strain sequencing project: providing services to taxonomists for standard genome sequencing and annotation.</title>
        <authorList>
            <consortium name="The Broad Institute Genomics Platform"/>
            <consortium name="The Broad Institute Genome Sequencing Center for Infectious Disease"/>
            <person name="Wu L."/>
            <person name="Ma J."/>
        </authorList>
    </citation>
    <scope>NUCLEOTIDE SEQUENCE [LARGE SCALE GENOMIC DNA]</scope>
    <source>
        <strain evidence="8">KCTC 32998</strain>
    </source>
</reference>
<dbReference type="PIRSF" id="PIRSF006281">
    <property type="entry name" value="MdoG"/>
    <property type="match status" value="1"/>
</dbReference>
<evidence type="ECO:0000256" key="4">
    <source>
        <dbReference type="ARBA" id="ARBA00015376"/>
    </source>
</evidence>
<dbReference type="PANTHER" id="PTHR30504:SF4">
    <property type="entry name" value="GLUCANS BIOSYNTHESIS PROTEIN G"/>
    <property type="match status" value="1"/>
</dbReference>